<evidence type="ECO:0000256" key="1">
    <source>
        <dbReference type="SAM" id="Coils"/>
    </source>
</evidence>
<dbReference type="EMBL" id="JXTI01000064">
    <property type="protein sequence ID" value="KWX13573.1"/>
    <property type="molecule type" value="Genomic_DNA"/>
</dbReference>
<protein>
    <submittedName>
        <fullName evidence="3">Uncharacterized protein</fullName>
    </submittedName>
</protein>
<dbReference type="AlphaFoldDB" id="A0A132NU11"/>
<feature type="compositionally biased region" description="Low complexity" evidence="2">
    <location>
        <begin position="732"/>
        <end position="742"/>
    </location>
</feature>
<keyword evidence="1" id="KW-0175">Coiled coil</keyword>
<name>A0A132NU11_GIAIN</name>
<feature type="coiled-coil region" evidence="1">
    <location>
        <begin position="751"/>
        <end position="778"/>
    </location>
</feature>
<feature type="coiled-coil region" evidence="1">
    <location>
        <begin position="814"/>
        <end position="848"/>
    </location>
</feature>
<evidence type="ECO:0000313" key="3">
    <source>
        <dbReference type="EMBL" id="KWX13573.1"/>
    </source>
</evidence>
<comment type="caution">
    <text evidence="3">The sequence shown here is derived from an EMBL/GenBank/DDBJ whole genome shotgun (WGS) entry which is preliminary data.</text>
</comment>
<evidence type="ECO:0000256" key="2">
    <source>
        <dbReference type="SAM" id="MobiDB-lite"/>
    </source>
</evidence>
<accession>A0A132NU11</accession>
<dbReference type="OrthoDB" id="10257147at2759"/>
<dbReference type="VEuPathDB" id="GiardiaDB:QR46_2445"/>
<proteinExistence type="predicted"/>
<sequence>MWTLLPAQGTGLVDVDGSMSVQKMNLGGFLDLLDRLERSHTTLEDCSAVADALLANLTAICSADNIYQCTVPLLQKLVKVLRTHPDFLCNEKMAHFLAIVLKGELPIIDCNTLFLLLRLVMNSLLASAISIQNEASSGMFPTIDFSPALLKLFVSVSLMIRLQHGPLYADVPDESADALSYSFHSIASSLSYACLANLEKILSITKQTLTAPEKQLICHLIELTASLALLFNFRQIASLYTSTSLATLLDGRNYTYTTVVHQYILRYFLSGGTEYIPPMFLSNILKKLVAFTLEPPPTTENGACEPTLKYLATQAFTSSKATFQDIVASFYLFTVVFSPLQVSSKNSLSFAKLTQDGVQRVSTLVRFALNEHSPLNRSHCVLLFLSLMGSGDVSWTFSGSPFKQMQTVFIDEYIKARGYEPFFNDLSGDRGCSAYSAMFLAHLYRVTLSPTLVLKITLAIPKEKIGGKLMSFQVIKVNLKGCFTAIEPVIDRLIDQSSLVFEKEHHILLRCYFTLLSTLGRFMAYTMMGVCINIFSSEEIDILLRQTISLVTKMQRISWERFDKFLELLTHISDVLIFNMICFATHAGTALSTPLPATRKADQSLLSALSELTSSMRLLQGVRYESRETLRSNGQDSSFCEPAPLHPGLAHTRLLGSCVTALILSSTSHADRLPVVNQGLLQSAATLAIQIHNSRFPVSVSNLSAEGLHELMARNALPPKPLPMEGLDQSSRHSPSQTSSQQTDEELRSELQGEKLVRQQLQLQLKKVEETLNSVQQESDTRGTEIVSLKTVQEQTRLKVGDLEQRLQARESELSLKNTEIQLLKTKLNEAQSQLESVRTALVQSETECNAAHATAAQYSDEAAQLRSGMQSISLILSDYAGYLRPRVRHSPFGSTK</sequence>
<feature type="region of interest" description="Disordered" evidence="2">
    <location>
        <begin position="716"/>
        <end position="749"/>
    </location>
</feature>
<gene>
    <name evidence="3" type="ORF">QR46_2445</name>
</gene>
<dbReference type="Proteomes" id="UP000070089">
    <property type="component" value="Unassembled WGS sequence"/>
</dbReference>
<organism evidence="3 4">
    <name type="scientific">Giardia duodenalis assemblage B</name>
    <dbReference type="NCBI Taxonomy" id="1394984"/>
    <lineage>
        <taxon>Eukaryota</taxon>
        <taxon>Metamonada</taxon>
        <taxon>Diplomonadida</taxon>
        <taxon>Hexamitidae</taxon>
        <taxon>Giardiinae</taxon>
        <taxon>Giardia</taxon>
    </lineage>
</organism>
<evidence type="ECO:0000313" key="4">
    <source>
        <dbReference type="Proteomes" id="UP000070089"/>
    </source>
</evidence>
<reference evidence="3 4" key="1">
    <citation type="journal article" date="2015" name="Mol. Biochem. Parasitol.">
        <title>Identification of polymorphic genes for use in assemblage B genotyping assays through comparative genomics of multiple assemblage B Giardia duodenalis isolates.</title>
        <authorList>
            <person name="Wielinga C."/>
            <person name="Thompson R.C."/>
            <person name="Monis P."/>
            <person name="Ryan U."/>
        </authorList>
    </citation>
    <scope>NUCLEOTIDE SEQUENCE [LARGE SCALE GENOMIC DNA]</scope>
    <source>
        <strain evidence="3 4">BAH15c1</strain>
    </source>
</reference>